<accession>A0A830GE96</accession>
<feature type="transmembrane region" description="Helical" evidence="2">
    <location>
        <begin position="466"/>
        <end position="486"/>
    </location>
</feature>
<keyword evidence="5" id="KW-1185">Reference proteome</keyword>
<name>A0A830GE96_9EURY</name>
<evidence type="ECO:0000313" key="5">
    <source>
        <dbReference type="Proteomes" id="UP000608850"/>
    </source>
</evidence>
<dbReference type="RefSeq" id="WP_188879428.1">
    <property type="nucleotide sequence ID" value="NZ_BMOQ01000007.1"/>
</dbReference>
<dbReference type="InterPro" id="IPR026453">
    <property type="entry name" value="PGF_pre_PGF"/>
</dbReference>
<reference evidence="4 5" key="1">
    <citation type="journal article" date="2019" name="Int. J. Syst. Evol. Microbiol.">
        <title>The Global Catalogue of Microorganisms (GCM) 10K type strain sequencing project: providing services to taxonomists for standard genome sequencing and annotation.</title>
        <authorList>
            <consortium name="The Broad Institute Genomics Platform"/>
            <consortium name="The Broad Institute Genome Sequencing Center for Infectious Disease"/>
            <person name="Wu L."/>
            <person name="Ma J."/>
        </authorList>
    </citation>
    <scope>NUCLEOTIDE SEQUENCE [LARGE SCALE GENOMIC DNA]</scope>
    <source>
        <strain evidence="4 5">JCM 16331</strain>
    </source>
</reference>
<dbReference type="Pfam" id="PF07705">
    <property type="entry name" value="CARDB"/>
    <property type="match status" value="1"/>
</dbReference>
<evidence type="ECO:0000256" key="1">
    <source>
        <dbReference type="SAM" id="MobiDB-lite"/>
    </source>
</evidence>
<dbReference type="Pfam" id="PF06510">
    <property type="entry name" value="DUF1102"/>
    <property type="match status" value="1"/>
</dbReference>
<feature type="region of interest" description="Disordered" evidence="1">
    <location>
        <begin position="153"/>
        <end position="190"/>
    </location>
</feature>
<organism evidence="4 5">
    <name type="scientific">Halarchaeum nitratireducens</name>
    <dbReference type="NCBI Taxonomy" id="489913"/>
    <lineage>
        <taxon>Archaea</taxon>
        <taxon>Methanobacteriati</taxon>
        <taxon>Methanobacteriota</taxon>
        <taxon>Stenosarchaea group</taxon>
        <taxon>Halobacteria</taxon>
        <taxon>Halobacteriales</taxon>
        <taxon>Halobacteriaceae</taxon>
    </lineage>
</organism>
<dbReference type="EMBL" id="BMOQ01000007">
    <property type="protein sequence ID" value="GGN22755.1"/>
    <property type="molecule type" value="Genomic_DNA"/>
</dbReference>
<keyword evidence="2" id="KW-0812">Transmembrane</keyword>
<dbReference type="AlphaFoldDB" id="A0A830GE96"/>
<protein>
    <recommendedName>
        <fullName evidence="3">CARDB domain-containing protein</fullName>
    </recommendedName>
</protein>
<dbReference type="InterPro" id="IPR013783">
    <property type="entry name" value="Ig-like_fold"/>
</dbReference>
<feature type="compositionally biased region" description="Low complexity" evidence="1">
    <location>
        <begin position="434"/>
        <end position="451"/>
    </location>
</feature>
<dbReference type="OrthoDB" id="330708at2157"/>
<feature type="domain" description="CARDB" evidence="3">
    <location>
        <begin position="340"/>
        <end position="416"/>
    </location>
</feature>
<feature type="region of interest" description="Disordered" evidence="1">
    <location>
        <begin position="427"/>
        <end position="456"/>
    </location>
</feature>
<dbReference type="NCBIfam" id="TIGR04213">
    <property type="entry name" value="PGF_pre_PGF"/>
    <property type="match status" value="1"/>
</dbReference>
<dbReference type="InterPro" id="IPR009482">
    <property type="entry name" value="DUF1102"/>
</dbReference>
<keyword evidence="2" id="KW-0472">Membrane</keyword>
<proteinExistence type="predicted"/>
<evidence type="ECO:0000256" key="2">
    <source>
        <dbReference type="SAM" id="Phobius"/>
    </source>
</evidence>
<gene>
    <name evidence="4" type="ORF">GCM10009021_25430</name>
</gene>
<sequence>MRHLAVAVFALFLAGTLAFPSLGAPLFAGGDHVSEHVSLAPADSPHGDYAYMRDGDLVVDLTASNPDVSGAGINPNAVTRFDRVFLIRHNGSEYADVWVTDDSPDVTFYARGHAIQSVGENVTLAPNGTVAVGFTVDTRDGATDGLIQDLTVHARVGGPSPSDGGDKGGNGGEGTSAPPTVQSTAGDDGTLDYAVNDAAVGESVTLDGSPLTVAQDGQGETVTLDGIDVNAQRSSFDLSVSRRDNSLRVGGRGVDELGAFGVDVADGATDGGRFQFSVSQAYLERADVSRDRFVVYHGADDDWRALETTVAGSRDGRVRFVAETDGFSPFVVGARVPAFAVSNASLATQSVPANESASVRATVRNEGAARGTESVALRVDGATVATRSVSLARDTMTTVTFTLNATPGEHRVAVGNTSAGTLSVGAVPSGTIAGTSESETTTTTSGTSTESTRTREAVAEPAAIEWRALSGLLGALVLVAGLLAAWRRWR</sequence>
<keyword evidence="2" id="KW-1133">Transmembrane helix</keyword>
<dbReference type="Gene3D" id="2.60.40.10">
    <property type="entry name" value="Immunoglobulins"/>
    <property type="match status" value="1"/>
</dbReference>
<comment type="caution">
    <text evidence="4">The sequence shown here is derived from an EMBL/GenBank/DDBJ whole genome shotgun (WGS) entry which is preliminary data.</text>
</comment>
<dbReference type="Proteomes" id="UP000608850">
    <property type="component" value="Unassembled WGS sequence"/>
</dbReference>
<evidence type="ECO:0000259" key="3">
    <source>
        <dbReference type="Pfam" id="PF07705"/>
    </source>
</evidence>
<evidence type="ECO:0000313" key="4">
    <source>
        <dbReference type="EMBL" id="GGN22755.1"/>
    </source>
</evidence>
<dbReference type="InterPro" id="IPR011635">
    <property type="entry name" value="CARDB"/>
</dbReference>